<dbReference type="Proteomes" id="UP000663868">
    <property type="component" value="Unassembled WGS sequence"/>
</dbReference>
<dbReference type="EMBL" id="CAJNOE010000021">
    <property type="protein sequence ID" value="CAF0748773.1"/>
    <property type="molecule type" value="Genomic_DNA"/>
</dbReference>
<sequence length="441" mass="50791">MTTYINASAPTGNGRRIKLLSTDLIFGGIDNVFVYPSLDIDRLQNALSYTLSSWPILTGRIFIDNNEQYFIEFSDKSIPFTYTENDQLEQWPNLPVVVDDMTILQPFIDSVQYKPEIEPLLRLKVTRLVHSGEYILGTSFCHMIGDANSNIHFLNDLSQNYQHLEPCFPHPVFERHSLDEEDSQVSLSPILKCYQNTNTRELVIARIIKEQAETDYINISFSSKQIAQLHTLAGGAHNGVTVHDAFCAYIILTMNKYLFLTDDEYIRRTFMLINYRNTPDSLATNSNVINAIITTLTSDFPEPLSLSSIAKTIRQLVERTRQKDYLRKLVTSANILMAQFIKNGHVNFVWDKNEVIFNSNFKYDWANEVNFGMINQCRFHTMGLFKYYFRIFQLNPVKGDDGNWTKDNGGVEVAFRIPKELKEKFIEACEKDAAENFINVK</sequence>
<accession>A0A813PH51</accession>
<dbReference type="Gene3D" id="3.30.559.10">
    <property type="entry name" value="Chloramphenicol acetyltransferase-like domain"/>
    <property type="match status" value="2"/>
</dbReference>
<evidence type="ECO:0000313" key="3">
    <source>
        <dbReference type="EMBL" id="CAF3958918.1"/>
    </source>
</evidence>
<name>A0A813PH51_9BILA</name>
<dbReference type="SUPFAM" id="SSF52777">
    <property type="entry name" value="CoA-dependent acyltransferases"/>
    <property type="match status" value="1"/>
</dbReference>
<keyword evidence="1" id="KW-0808">Transferase</keyword>
<evidence type="ECO:0000313" key="2">
    <source>
        <dbReference type="EMBL" id="CAF0748773.1"/>
    </source>
</evidence>
<dbReference type="EMBL" id="CAJOBB010002323">
    <property type="protein sequence ID" value="CAF3958918.1"/>
    <property type="molecule type" value="Genomic_DNA"/>
</dbReference>
<gene>
    <name evidence="2" type="ORF">IZO911_LOCUS4006</name>
    <name evidence="3" type="ORF">KXQ929_LOCUS26073</name>
</gene>
<dbReference type="InterPro" id="IPR050317">
    <property type="entry name" value="Plant_Fungal_Acyltransferase"/>
</dbReference>
<dbReference type="GO" id="GO:0016747">
    <property type="term" value="F:acyltransferase activity, transferring groups other than amino-acyl groups"/>
    <property type="evidence" value="ECO:0007669"/>
    <property type="project" value="TreeGrafter"/>
</dbReference>
<dbReference type="Proteomes" id="UP000663860">
    <property type="component" value="Unassembled WGS sequence"/>
</dbReference>
<comment type="caution">
    <text evidence="2">The sequence shown here is derived from an EMBL/GenBank/DDBJ whole genome shotgun (WGS) entry which is preliminary data.</text>
</comment>
<organism evidence="2 4">
    <name type="scientific">Adineta steineri</name>
    <dbReference type="NCBI Taxonomy" id="433720"/>
    <lineage>
        <taxon>Eukaryota</taxon>
        <taxon>Metazoa</taxon>
        <taxon>Spiralia</taxon>
        <taxon>Gnathifera</taxon>
        <taxon>Rotifera</taxon>
        <taxon>Eurotatoria</taxon>
        <taxon>Bdelloidea</taxon>
        <taxon>Adinetida</taxon>
        <taxon>Adinetidae</taxon>
        <taxon>Adineta</taxon>
    </lineage>
</organism>
<dbReference type="GO" id="GO:0044550">
    <property type="term" value="P:secondary metabolite biosynthetic process"/>
    <property type="evidence" value="ECO:0007669"/>
    <property type="project" value="TreeGrafter"/>
</dbReference>
<dbReference type="PANTHER" id="PTHR31642">
    <property type="entry name" value="TRICHOTHECENE 3-O-ACETYLTRANSFERASE"/>
    <property type="match status" value="1"/>
</dbReference>
<reference evidence="2" key="1">
    <citation type="submission" date="2021-02" db="EMBL/GenBank/DDBJ databases">
        <authorList>
            <person name="Nowell W R."/>
        </authorList>
    </citation>
    <scope>NUCLEOTIDE SEQUENCE</scope>
</reference>
<dbReference type="Pfam" id="PF02458">
    <property type="entry name" value="Transferase"/>
    <property type="match status" value="1"/>
</dbReference>
<dbReference type="InterPro" id="IPR023213">
    <property type="entry name" value="CAT-like_dom_sf"/>
</dbReference>
<evidence type="ECO:0000313" key="4">
    <source>
        <dbReference type="Proteomes" id="UP000663860"/>
    </source>
</evidence>
<dbReference type="AlphaFoldDB" id="A0A813PH51"/>
<protein>
    <submittedName>
        <fullName evidence="2">Uncharacterized protein</fullName>
    </submittedName>
</protein>
<dbReference type="PANTHER" id="PTHR31642:SF310">
    <property type="entry name" value="FATTY ALCOHOL:CAFFEOYL-COA ACYLTRANSFERASE"/>
    <property type="match status" value="1"/>
</dbReference>
<evidence type="ECO:0000256" key="1">
    <source>
        <dbReference type="ARBA" id="ARBA00022679"/>
    </source>
</evidence>
<proteinExistence type="predicted"/>